<evidence type="ECO:0000256" key="6">
    <source>
        <dbReference type="SAM" id="Phobius"/>
    </source>
</evidence>
<evidence type="ECO:0000313" key="8">
    <source>
        <dbReference type="EMBL" id="QIK41665.1"/>
    </source>
</evidence>
<comment type="subcellular location">
    <subcellularLocation>
        <location evidence="1">Membrane</location>
        <topology evidence="1">Multi-pass membrane protein</topology>
    </subcellularLocation>
</comment>
<reference evidence="8 9" key="1">
    <citation type="submission" date="2020-03" db="EMBL/GenBank/DDBJ databases">
        <title>Complete genome sequence of Monaibacterium sp. ALG8 with diverse plasmids.</title>
        <authorList>
            <person name="Sun C."/>
        </authorList>
    </citation>
    <scope>NUCLEOTIDE SEQUENCE [LARGE SCALE GENOMIC DNA]</scope>
    <source>
        <strain evidence="8 9">ALG8</strain>
    </source>
</reference>
<keyword evidence="5 6" id="KW-0472">Membrane</keyword>
<keyword evidence="4 6" id="KW-1133">Transmembrane helix</keyword>
<dbReference type="KEGG" id="mon:G8E03_13445"/>
<gene>
    <name evidence="8" type="ORF">G8E03_13445</name>
</gene>
<dbReference type="PANTHER" id="PTHR22911">
    <property type="entry name" value="ACYL-MALONYL CONDENSING ENZYME-RELATED"/>
    <property type="match status" value="1"/>
</dbReference>
<feature type="transmembrane region" description="Helical" evidence="6">
    <location>
        <begin position="218"/>
        <end position="237"/>
    </location>
</feature>
<evidence type="ECO:0000256" key="4">
    <source>
        <dbReference type="ARBA" id="ARBA00022989"/>
    </source>
</evidence>
<dbReference type="EMBL" id="CP049811">
    <property type="protein sequence ID" value="QIK41665.1"/>
    <property type="molecule type" value="Genomic_DNA"/>
</dbReference>
<feature type="transmembrane region" description="Helical" evidence="6">
    <location>
        <begin position="192"/>
        <end position="212"/>
    </location>
</feature>
<dbReference type="InterPro" id="IPR000620">
    <property type="entry name" value="EamA_dom"/>
</dbReference>
<feature type="transmembrane region" description="Helical" evidence="6">
    <location>
        <begin position="140"/>
        <end position="156"/>
    </location>
</feature>
<feature type="transmembrane region" description="Helical" evidence="6">
    <location>
        <begin position="111"/>
        <end position="128"/>
    </location>
</feature>
<keyword evidence="3 6" id="KW-0812">Transmembrane</keyword>
<feature type="transmembrane region" description="Helical" evidence="6">
    <location>
        <begin position="275"/>
        <end position="293"/>
    </location>
</feature>
<dbReference type="GO" id="GO:0016020">
    <property type="term" value="C:membrane"/>
    <property type="evidence" value="ECO:0007669"/>
    <property type="project" value="UniProtKB-SubCell"/>
</dbReference>
<dbReference type="Pfam" id="PF00892">
    <property type="entry name" value="EamA"/>
    <property type="match status" value="1"/>
</dbReference>
<protein>
    <submittedName>
        <fullName evidence="8">DMT family transporter</fullName>
    </submittedName>
</protein>
<dbReference type="SUPFAM" id="SSF103481">
    <property type="entry name" value="Multidrug resistance efflux transporter EmrE"/>
    <property type="match status" value="2"/>
</dbReference>
<evidence type="ECO:0000256" key="5">
    <source>
        <dbReference type="ARBA" id="ARBA00023136"/>
    </source>
</evidence>
<evidence type="ECO:0000313" key="9">
    <source>
        <dbReference type="Proteomes" id="UP000500791"/>
    </source>
</evidence>
<dbReference type="Proteomes" id="UP000500791">
    <property type="component" value="Chromosome"/>
</dbReference>
<dbReference type="PANTHER" id="PTHR22911:SF6">
    <property type="entry name" value="SOLUTE CARRIER FAMILY 35 MEMBER G1"/>
    <property type="match status" value="1"/>
</dbReference>
<dbReference type="AlphaFoldDB" id="A0A6G7VP70"/>
<feature type="transmembrane region" description="Helical" evidence="6">
    <location>
        <begin position="52"/>
        <end position="73"/>
    </location>
</feature>
<feature type="domain" description="EamA" evidence="7">
    <location>
        <begin position="22"/>
        <end position="152"/>
    </location>
</feature>
<name>A0A6G7VP70_9RHOB</name>
<accession>A0A6G7VP70</accession>
<feature type="transmembrane region" description="Helical" evidence="6">
    <location>
        <begin position="162"/>
        <end position="180"/>
    </location>
</feature>
<comment type="similarity">
    <text evidence="2">Belongs to the drug/metabolite transporter (DMT) superfamily. 10 TMS drug/metabolite exporter (DME) (TC 2.A.7.3) family.</text>
</comment>
<feature type="transmembrane region" description="Helical" evidence="6">
    <location>
        <begin position="24"/>
        <end position="46"/>
    </location>
</feature>
<evidence type="ECO:0000259" key="7">
    <source>
        <dbReference type="Pfam" id="PF00892"/>
    </source>
</evidence>
<dbReference type="RefSeq" id="WP_166192882.1">
    <property type="nucleotide sequence ID" value="NZ_CP049811.1"/>
</dbReference>
<organism evidence="8 9">
    <name type="scientific">Pontivivens nitratireducens</name>
    <dbReference type="NCBI Taxonomy" id="2758038"/>
    <lineage>
        <taxon>Bacteria</taxon>
        <taxon>Pseudomonadati</taxon>
        <taxon>Pseudomonadota</taxon>
        <taxon>Alphaproteobacteria</taxon>
        <taxon>Rhodobacterales</taxon>
        <taxon>Paracoccaceae</taxon>
        <taxon>Pontivivens</taxon>
    </lineage>
</organism>
<evidence type="ECO:0000256" key="1">
    <source>
        <dbReference type="ARBA" id="ARBA00004141"/>
    </source>
</evidence>
<evidence type="ECO:0000256" key="2">
    <source>
        <dbReference type="ARBA" id="ARBA00009853"/>
    </source>
</evidence>
<feature type="transmembrane region" description="Helical" evidence="6">
    <location>
        <begin position="249"/>
        <end position="269"/>
    </location>
</feature>
<proteinExistence type="inferred from homology"/>
<dbReference type="InterPro" id="IPR037185">
    <property type="entry name" value="EmrE-like"/>
</dbReference>
<evidence type="ECO:0000256" key="3">
    <source>
        <dbReference type="ARBA" id="ARBA00022692"/>
    </source>
</evidence>
<sequence>MQQSPPGGALPHPAREQPDNARGLAWMFFSVVTASAMSVAVRYVAADVDSRMVVTLRAGVTTLIILAVLPLIWRKLRFTSPRDHLIRGALIGFSTHLGFFTLVHLPLATSTVLFFTAPIFATILAAVFQGERVGPRRWGAVLAGFAGALIILRPGFIGLEVAMLTALGSSLLFAIALSMSRRIARVDGALSAFVSSVVVTLVISVPIALPVWQMPHGSSALIGLAVLVVCGAARNVGDIQAYRYADAGLLAPITYLRLVLIGGAGYVLFGEVIDSYTAAGAAMIVASTLYIAHRTRVTALRARSSAS</sequence>
<keyword evidence="9" id="KW-1185">Reference proteome</keyword>